<reference evidence="1 2" key="1">
    <citation type="journal article" date="2016" name="PLoS ONE">
        <title>Sequence Assembly of Yarrowia lipolytica Strain W29/CLIB89 Shows Transposable Element Diversity.</title>
        <authorList>
            <person name="Magnan C."/>
            <person name="Yu J."/>
            <person name="Chang I."/>
            <person name="Jahn E."/>
            <person name="Kanomata Y."/>
            <person name="Wu J."/>
            <person name="Zeller M."/>
            <person name="Oakes M."/>
            <person name="Baldi P."/>
            <person name="Sandmeyer S."/>
        </authorList>
    </citation>
    <scope>NUCLEOTIDE SEQUENCE [LARGE SCALE GENOMIC DNA]</scope>
    <source>
        <strain evidence="2">CLIB89(W29)</strain>
    </source>
</reference>
<sequence length="98" mass="10969">MKSFTCPFRWRRCLLLMKDWLATKYKYGTATQFGSPAASASLPTKTIKHLQTWWNSDAHIPTCAQRAWATVQWKAPIGATTICGATDRHWMGAGLPVA</sequence>
<evidence type="ECO:0000313" key="1">
    <source>
        <dbReference type="EMBL" id="AOW02204.1"/>
    </source>
</evidence>
<protein>
    <submittedName>
        <fullName evidence="1">Uncharacterized protein</fullName>
    </submittedName>
</protein>
<proteinExistence type="predicted"/>
<gene>
    <name evidence="1" type="ORF">YALI1_C02291g</name>
</gene>
<dbReference type="Proteomes" id="UP000182444">
    <property type="component" value="Chromosome 1C"/>
</dbReference>
<dbReference type="AlphaFoldDB" id="A0A1D8N992"/>
<organism evidence="1 2">
    <name type="scientific">Yarrowia lipolytica</name>
    <name type="common">Candida lipolytica</name>
    <dbReference type="NCBI Taxonomy" id="4952"/>
    <lineage>
        <taxon>Eukaryota</taxon>
        <taxon>Fungi</taxon>
        <taxon>Dikarya</taxon>
        <taxon>Ascomycota</taxon>
        <taxon>Saccharomycotina</taxon>
        <taxon>Dipodascomycetes</taxon>
        <taxon>Dipodascales</taxon>
        <taxon>Dipodascales incertae sedis</taxon>
        <taxon>Yarrowia</taxon>
    </lineage>
</organism>
<name>A0A1D8N992_YARLL</name>
<dbReference type="EMBL" id="CP017555">
    <property type="protein sequence ID" value="AOW02204.1"/>
    <property type="molecule type" value="Genomic_DNA"/>
</dbReference>
<dbReference type="VEuPathDB" id="FungiDB:YALI1_C02291g"/>
<evidence type="ECO:0000313" key="2">
    <source>
        <dbReference type="Proteomes" id="UP000182444"/>
    </source>
</evidence>
<accession>A0A1D8N992</accession>
<dbReference type="RefSeq" id="XP_068138273.1">
    <property type="nucleotide sequence ID" value="XM_068282172.1"/>
</dbReference>
<dbReference type="GeneID" id="94582814"/>